<protein>
    <submittedName>
        <fullName evidence="7">LysR family transcriptional regulator</fullName>
    </submittedName>
</protein>
<dbReference type="SUPFAM" id="SSF46785">
    <property type="entry name" value="Winged helix' DNA-binding domain"/>
    <property type="match status" value="1"/>
</dbReference>
<dbReference type="Pfam" id="PF00126">
    <property type="entry name" value="HTH_1"/>
    <property type="match status" value="1"/>
</dbReference>
<dbReference type="PROSITE" id="PS50931">
    <property type="entry name" value="HTH_LYSR"/>
    <property type="match status" value="1"/>
</dbReference>
<dbReference type="SUPFAM" id="SSF53850">
    <property type="entry name" value="Periplasmic binding protein-like II"/>
    <property type="match status" value="1"/>
</dbReference>
<proteinExistence type="inferred from homology"/>
<keyword evidence="2" id="KW-0805">Transcription regulation</keyword>
<dbReference type="RefSeq" id="WP_377045968.1">
    <property type="nucleotide sequence ID" value="NZ_JBHLUN010000014.1"/>
</dbReference>
<evidence type="ECO:0000256" key="4">
    <source>
        <dbReference type="ARBA" id="ARBA00023163"/>
    </source>
</evidence>
<evidence type="ECO:0000256" key="5">
    <source>
        <dbReference type="SAM" id="MobiDB-lite"/>
    </source>
</evidence>
<dbReference type="PANTHER" id="PTHR30537">
    <property type="entry name" value="HTH-TYPE TRANSCRIPTIONAL REGULATOR"/>
    <property type="match status" value="1"/>
</dbReference>
<dbReference type="InterPro" id="IPR005119">
    <property type="entry name" value="LysR_subst-bd"/>
</dbReference>
<evidence type="ECO:0000313" key="8">
    <source>
        <dbReference type="Proteomes" id="UP001589865"/>
    </source>
</evidence>
<accession>A0ABV6JWW3</accession>
<comment type="caution">
    <text evidence="7">The sequence shown here is derived from an EMBL/GenBank/DDBJ whole genome shotgun (WGS) entry which is preliminary data.</text>
</comment>
<name>A0ABV6JWW3_9PROT</name>
<dbReference type="InterPro" id="IPR000847">
    <property type="entry name" value="LysR_HTH_N"/>
</dbReference>
<dbReference type="InterPro" id="IPR036390">
    <property type="entry name" value="WH_DNA-bd_sf"/>
</dbReference>
<evidence type="ECO:0000256" key="1">
    <source>
        <dbReference type="ARBA" id="ARBA00009437"/>
    </source>
</evidence>
<keyword evidence="8" id="KW-1185">Reference proteome</keyword>
<comment type="similarity">
    <text evidence="1">Belongs to the LysR transcriptional regulatory family.</text>
</comment>
<reference evidence="7 8" key="1">
    <citation type="submission" date="2024-09" db="EMBL/GenBank/DDBJ databases">
        <authorList>
            <person name="Sun Q."/>
            <person name="Mori K."/>
        </authorList>
    </citation>
    <scope>NUCLEOTIDE SEQUENCE [LARGE SCALE GENOMIC DNA]</scope>
    <source>
        <strain evidence="7 8">TBRC 5777</strain>
    </source>
</reference>
<dbReference type="InterPro" id="IPR036388">
    <property type="entry name" value="WH-like_DNA-bd_sf"/>
</dbReference>
<dbReference type="Gene3D" id="3.40.190.290">
    <property type="match status" value="1"/>
</dbReference>
<evidence type="ECO:0000256" key="3">
    <source>
        <dbReference type="ARBA" id="ARBA00023125"/>
    </source>
</evidence>
<feature type="region of interest" description="Disordered" evidence="5">
    <location>
        <begin position="182"/>
        <end position="202"/>
    </location>
</feature>
<dbReference type="EMBL" id="JBHLUN010000014">
    <property type="protein sequence ID" value="MFC0410216.1"/>
    <property type="molecule type" value="Genomic_DNA"/>
</dbReference>
<dbReference type="PANTHER" id="PTHR30537:SF3">
    <property type="entry name" value="TRANSCRIPTIONAL REGULATORY PROTEIN"/>
    <property type="match status" value="1"/>
</dbReference>
<keyword evidence="4" id="KW-0804">Transcription</keyword>
<dbReference type="Gene3D" id="1.10.10.10">
    <property type="entry name" value="Winged helix-like DNA-binding domain superfamily/Winged helix DNA-binding domain"/>
    <property type="match status" value="1"/>
</dbReference>
<dbReference type="Proteomes" id="UP001589865">
    <property type="component" value="Unassembled WGS sequence"/>
</dbReference>
<feature type="domain" description="HTH lysR-type" evidence="6">
    <location>
        <begin position="8"/>
        <end position="65"/>
    </location>
</feature>
<evidence type="ECO:0000313" key="7">
    <source>
        <dbReference type="EMBL" id="MFC0410216.1"/>
    </source>
</evidence>
<sequence>MKEPARTLAWDDFRLIDAVAATRNLPAAAARLGIDHSTVFRRLKTIEETLGQPLFERHRAGYALTAAGEEVAALAARVDRDITDVTRRLAGQAVAPSGEVRIATSDTLLADLLMPMLSEFCRRNPAIRLDVVTGNASLNLSRRDADVAVRATDAPPDTLVGRRAARIAWALYGAAGPASGAGAASPGAAPSDAGPPEAAPPGAALAAGGARWVGLGDNLGALKVARFTQALAAPARLAARFDTVMGLAQAVAAGVGIGHLPCFVGDARADLVRLAPPEPDFATDLWLLTHPDLRHTPRVRVLLDHLAEAIGARRALIEGQAPRQVEEVGGVLA</sequence>
<evidence type="ECO:0000259" key="6">
    <source>
        <dbReference type="PROSITE" id="PS50931"/>
    </source>
</evidence>
<dbReference type="Pfam" id="PF03466">
    <property type="entry name" value="LysR_substrate"/>
    <property type="match status" value="2"/>
</dbReference>
<dbReference type="InterPro" id="IPR058163">
    <property type="entry name" value="LysR-type_TF_proteobact-type"/>
</dbReference>
<evidence type="ECO:0000256" key="2">
    <source>
        <dbReference type="ARBA" id="ARBA00023015"/>
    </source>
</evidence>
<organism evidence="7 8">
    <name type="scientific">Roseomonas elaeocarpi</name>
    <dbReference type="NCBI Taxonomy" id="907779"/>
    <lineage>
        <taxon>Bacteria</taxon>
        <taxon>Pseudomonadati</taxon>
        <taxon>Pseudomonadota</taxon>
        <taxon>Alphaproteobacteria</taxon>
        <taxon>Acetobacterales</taxon>
        <taxon>Roseomonadaceae</taxon>
        <taxon>Roseomonas</taxon>
    </lineage>
</organism>
<keyword evidence="3" id="KW-0238">DNA-binding</keyword>
<gene>
    <name evidence="7" type="ORF">ACFFGY_18340</name>
</gene>